<reference evidence="2" key="1">
    <citation type="submission" date="2025-08" db="UniProtKB">
        <authorList>
            <consortium name="RefSeq"/>
        </authorList>
    </citation>
    <scope>IDENTIFICATION</scope>
</reference>
<dbReference type="GO" id="GO:0010088">
    <property type="term" value="P:phloem development"/>
    <property type="evidence" value="ECO:0007669"/>
    <property type="project" value="InterPro"/>
</dbReference>
<dbReference type="PANTHER" id="PTHR33232">
    <property type="entry name" value="PROTEIN SIEVE ELEMENT OCCLUSION B-LIKE"/>
    <property type="match status" value="1"/>
</dbReference>
<keyword evidence="1" id="KW-1185">Reference proteome</keyword>
<evidence type="ECO:0000313" key="2">
    <source>
        <dbReference type="RefSeq" id="XP_021822031.1"/>
    </source>
</evidence>
<dbReference type="RefSeq" id="XP_021822031.1">
    <property type="nucleotide sequence ID" value="XM_021966339.1"/>
</dbReference>
<name>A0A6P5T486_PRUAV</name>
<evidence type="ECO:0000313" key="1">
    <source>
        <dbReference type="Proteomes" id="UP000515124"/>
    </source>
</evidence>
<dbReference type="PANTHER" id="PTHR33232:SF18">
    <property type="entry name" value="PROTEIN SIEVE ELEMENT OCCLUSION B-LIKE"/>
    <property type="match status" value="1"/>
</dbReference>
<proteinExistence type="predicted"/>
<dbReference type="GeneID" id="110763546"/>
<accession>A0A6P5T486</accession>
<dbReference type="KEGG" id="pavi:110763546"/>
<dbReference type="InterPro" id="IPR039299">
    <property type="entry name" value="SEOA"/>
</dbReference>
<protein>
    <submittedName>
        <fullName evidence="2">Uncharacterized protein LOC110763546</fullName>
    </submittedName>
</protein>
<gene>
    <name evidence="2" type="primary">LOC110763546</name>
</gene>
<dbReference type="Proteomes" id="UP000515124">
    <property type="component" value="Unplaced"/>
</dbReference>
<sequence length="182" mass="21546">MNPAGETDRSNGQRPSIPESSAILRQLIFNNVDVPPRWIINTYTPNPTFPMNFDELRGSKLFLFFSSLDISEDHISLIKNVNERIQRERRDVYKTVWIPIVENRNWEGHRLDDYLLGIARRLSCYTARPRQGCIRNIKDRYRLHNRNNYLVLVEMDQRGNANEYDPDTTIVRERMARFGFTD</sequence>
<organism evidence="1 2">
    <name type="scientific">Prunus avium</name>
    <name type="common">Cherry</name>
    <name type="synonym">Cerasus avium</name>
    <dbReference type="NCBI Taxonomy" id="42229"/>
    <lineage>
        <taxon>Eukaryota</taxon>
        <taxon>Viridiplantae</taxon>
        <taxon>Streptophyta</taxon>
        <taxon>Embryophyta</taxon>
        <taxon>Tracheophyta</taxon>
        <taxon>Spermatophyta</taxon>
        <taxon>Magnoliopsida</taxon>
        <taxon>eudicotyledons</taxon>
        <taxon>Gunneridae</taxon>
        <taxon>Pentapetalae</taxon>
        <taxon>rosids</taxon>
        <taxon>fabids</taxon>
        <taxon>Rosales</taxon>
        <taxon>Rosaceae</taxon>
        <taxon>Amygdaloideae</taxon>
        <taxon>Amygdaleae</taxon>
        <taxon>Prunus</taxon>
    </lineage>
</organism>
<dbReference type="AlphaFoldDB" id="A0A6P5T486"/>